<dbReference type="NCBIfam" id="NF002759">
    <property type="entry name" value="PRK02813.1"/>
    <property type="match status" value="1"/>
</dbReference>
<dbReference type="Pfam" id="PF02127">
    <property type="entry name" value="Peptidase_M18"/>
    <property type="match status" value="1"/>
</dbReference>
<dbReference type="GO" id="GO:0008270">
    <property type="term" value="F:zinc ion binding"/>
    <property type="evidence" value="ECO:0007669"/>
    <property type="project" value="InterPro"/>
</dbReference>
<dbReference type="GO" id="GO:0004177">
    <property type="term" value="F:aminopeptidase activity"/>
    <property type="evidence" value="ECO:0007669"/>
    <property type="project" value="UniProtKB-KW"/>
</dbReference>
<evidence type="ECO:0000256" key="6">
    <source>
        <dbReference type="ARBA" id="ARBA00022801"/>
    </source>
</evidence>
<keyword evidence="6 9" id="KW-0378">Hydrolase</keyword>
<dbReference type="Gene3D" id="3.40.630.10">
    <property type="entry name" value="Zn peptidases"/>
    <property type="match status" value="1"/>
</dbReference>
<dbReference type="InterPro" id="IPR023358">
    <property type="entry name" value="Peptidase_M18_dom2"/>
</dbReference>
<dbReference type="GO" id="GO:0005737">
    <property type="term" value="C:cytoplasm"/>
    <property type="evidence" value="ECO:0007669"/>
    <property type="project" value="UniProtKB-ARBA"/>
</dbReference>
<proteinExistence type="inferred from homology"/>
<dbReference type="SUPFAM" id="SSF53187">
    <property type="entry name" value="Zn-dependent exopeptidases"/>
    <property type="match status" value="1"/>
</dbReference>
<evidence type="ECO:0000256" key="1">
    <source>
        <dbReference type="ARBA" id="ARBA00001947"/>
    </source>
</evidence>
<comment type="similarity">
    <text evidence="2 9">Belongs to the peptidase M18 family.</text>
</comment>
<dbReference type="GO" id="GO:0006508">
    <property type="term" value="P:proteolysis"/>
    <property type="evidence" value="ECO:0007669"/>
    <property type="project" value="UniProtKB-KW"/>
</dbReference>
<organism evidence="11 12">
    <name type="scientific">Gordonia crocea</name>
    <dbReference type="NCBI Taxonomy" id="589162"/>
    <lineage>
        <taxon>Bacteria</taxon>
        <taxon>Bacillati</taxon>
        <taxon>Actinomycetota</taxon>
        <taxon>Actinomycetes</taxon>
        <taxon>Mycobacteriales</taxon>
        <taxon>Gordoniaceae</taxon>
        <taxon>Gordonia</taxon>
    </lineage>
</organism>
<dbReference type="EC" id="3.4.11.-" evidence="10"/>
<evidence type="ECO:0000256" key="9">
    <source>
        <dbReference type="RuleBase" id="RU004386"/>
    </source>
</evidence>
<dbReference type="AlphaFoldDB" id="A0A7I9UVK1"/>
<evidence type="ECO:0000256" key="7">
    <source>
        <dbReference type="ARBA" id="ARBA00022833"/>
    </source>
</evidence>
<keyword evidence="4 9" id="KW-0645">Protease</keyword>
<comment type="cofactor">
    <cofactor evidence="1 10">
        <name>Zn(2+)</name>
        <dbReference type="ChEBI" id="CHEBI:29105"/>
    </cofactor>
</comment>
<sequence>MAAPTSATAAGLATFIDASPSPFHVCATVAADLGAAGFVELRETDEWPDAVGQFFVRRGGSIIAWRSGHGQAFSIVGGHTDSPNLRIKQHVDRVAAGISTVALEPYGGAWLNSWLDRDLGLSGRVSVLDGEAVVERLVKVDEPVLRVPQLAIHLSEDRKGVTPDPQRHLDAIWSTDPDSPGLVAWIAERLGVGPADLLGWELMVHDVEPSRIVGAEQDLLSAPRLDNQATCYAGLRALLDVGGKLDLPPSTQMLALFDHEEVGSGSQRGAASDFLATVCERIVLSRGGDREELSRAMASSVCVSGDMAHATHPNYADRHEPGHQIRLGAGPVLKVNQNLRYASDAHGAGVFERACRRAGVPLQRYVHRADLPCGSTIGPITATRTGLVTVDVGAPQLAMHSAREVMAVADVPMYAAALAGFYELG</sequence>
<evidence type="ECO:0000256" key="4">
    <source>
        <dbReference type="ARBA" id="ARBA00022670"/>
    </source>
</evidence>
<dbReference type="GO" id="GO:0008237">
    <property type="term" value="F:metallopeptidase activity"/>
    <property type="evidence" value="ECO:0007669"/>
    <property type="project" value="UniProtKB-KW"/>
</dbReference>
<reference evidence="12" key="1">
    <citation type="submission" date="2019-06" db="EMBL/GenBank/DDBJ databases">
        <title>Gordonia isolated from sludge of a wastewater treatment plant.</title>
        <authorList>
            <person name="Tamura T."/>
            <person name="Aoyama K."/>
            <person name="Kang Y."/>
            <person name="Saito S."/>
            <person name="Akiyama N."/>
            <person name="Yazawa K."/>
            <person name="Gonoi T."/>
            <person name="Mikami Y."/>
        </authorList>
    </citation>
    <scope>NUCLEOTIDE SEQUENCE [LARGE SCALE GENOMIC DNA]</scope>
    <source>
        <strain evidence="12">NBRC 107697</strain>
    </source>
</reference>
<evidence type="ECO:0000256" key="10">
    <source>
        <dbReference type="RuleBase" id="RU004387"/>
    </source>
</evidence>
<dbReference type="InterPro" id="IPR001948">
    <property type="entry name" value="Peptidase_M18"/>
</dbReference>
<evidence type="ECO:0000313" key="11">
    <source>
        <dbReference type="EMBL" id="GED96790.1"/>
    </source>
</evidence>
<evidence type="ECO:0000256" key="8">
    <source>
        <dbReference type="ARBA" id="ARBA00023049"/>
    </source>
</evidence>
<dbReference type="Proteomes" id="UP000444980">
    <property type="component" value="Unassembled WGS sequence"/>
</dbReference>
<dbReference type="Gene3D" id="2.30.250.10">
    <property type="entry name" value="Aminopeptidase i, Domain 2"/>
    <property type="match status" value="1"/>
</dbReference>
<keyword evidence="7 9" id="KW-0862">Zinc</keyword>
<keyword evidence="8 9" id="KW-0482">Metalloprotease</keyword>
<protein>
    <recommendedName>
        <fullName evidence="10">M18 family aminopeptidase</fullName>
        <ecNumber evidence="10">3.4.11.-</ecNumber>
    </recommendedName>
</protein>
<evidence type="ECO:0000256" key="2">
    <source>
        <dbReference type="ARBA" id="ARBA00008290"/>
    </source>
</evidence>
<dbReference type="OrthoDB" id="5288740at2"/>
<name>A0A7I9UVK1_9ACTN</name>
<dbReference type="RefSeq" id="WP_161926211.1">
    <property type="nucleotide sequence ID" value="NZ_BJOU01000001.1"/>
</dbReference>
<gene>
    <name evidence="11" type="primary">apeB</name>
    <name evidence="11" type="ORF">nbrc107697_08290</name>
</gene>
<dbReference type="CDD" id="cd05658">
    <property type="entry name" value="M18_DAP"/>
    <property type="match status" value="1"/>
</dbReference>
<dbReference type="EMBL" id="BJOU01000001">
    <property type="protein sequence ID" value="GED96790.1"/>
    <property type="molecule type" value="Genomic_DNA"/>
</dbReference>
<evidence type="ECO:0000313" key="12">
    <source>
        <dbReference type="Proteomes" id="UP000444980"/>
    </source>
</evidence>
<dbReference type="PANTHER" id="PTHR28570">
    <property type="entry name" value="ASPARTYL AMINOPEPTIDASE"/>
    <property type="match status" value="1"/>
</dbReference>
<accession>A0A7I9UVK1</accession>
<keyword evidence="5 9" id="KW-0479">Metal-binding</keyword>
<comment type="caution">
    <text evidence="11">The sequence shown here is derived from an EMBL/GenBank/DDBJ whole genome shotgun (WGS) entry which is preliminary data.</text>
</comment>
<keyword evidence="3 9" id="KW-0031">Aminopeptidase</keyword>
<dbReference type="SUPFAM" id="SSF101821">
    <property type="entry name" value="Aminopeptidase/glucanase lid domain"/>
    <property type="match status" value="1"/>
</dbReference>
<evidence type="ECO:0000256" key="3">
    <source>
        <dbReference type="ARBA" id="ARBA00022438"/>
    </source>
</evidence>
<keyword evidence="12" id="KW-1185">Reference proteome</keyword>
<evidence type="ECO:0000256" key="5">
    <source>
        <dbReference type="ARBA" id="ARBA00022723"/>
    </source>
</evidence>
<dbReference type="PRINTS" id="PR00932">
    <property type="entry name" value="AMINO1PTASE"/>
</dbReference>
<dbReference type="PANTHER" id="PTHR28570:SF3">
    <property type="entry name" value="ASPARTYL AMINOPEPTIDASE"/>
    <property type="match status" value="1"/>
</dbReference>